<dbReference type="NCBIfam" id="NF040900">
    <property type="entry name" value="porin_ExtI"/>
    <property type="match status" value="1"/>
</dbReference>
<dbReference type="RefSeq" id="WP_068541500.1">
    <property type="nucleotide sequence ID" value="NZ_LSFI01000015.1"/>
</dbReference>
<dbReference type="Proteomes" id="UP000076964">
    <property type="component" value="Unassembled WGS sequence"/>
</dbReference>
<gene>
    <name evidence="1" type="ORF">TH606_04035</name>
</gene>
<keyword evidence="2" id="KW-1185">Reference proteome</keyword>
<dbReference type="STRING" id="1795632.TH606_04035"/>
<proteinExistence type="predicted"/>
<protein>
    <recommendedName>
        <fullName evidence="3">Porin domain-containing protein</fullName>
    </recommendedName>
</protein>
<dbReference type="SUPFAM" id="SSF56935">
    <property type="entry name" value="Porins"/>
    <property type="match status" value="1"/>
</dbReference>
<dbReference type="OrthoDB" id="314848at2"/>
<dbReference type="EMBL" id="LSFI01000015">
    <property type="protein sequence ID" value="OAG28013.1"/>
    <property type="molecule type" value="Genomic_DNA"/>
</dbReference>
<dbReference type="Pfam" id="PF07396">
    <property type="entry name" value="Porin_O_P"/>
    <property type="match status" value="1"/>
</dbReference>
<dbReference type="AlphaFoldDB" id="A0A177E7T2"/>
<sequence length="388" mass="43752">MLKKLSLILFGLLLVYGKGWAIEVYNKDGMSFHLGFWGQAWYQYVDDYRDTDGDKRGDENLNDFMIRRAYFYLKGTVNPWLSLFVHFAGDRLGQDGLDKPSVGLGSGLALRDGWITVKLAGEALMLQAGRMYIPFTRNYGTTSTKALLTTDLDWGQGGVRSGIFYPSKVGRDDSVTLWGNLVDGKFQYRFMVGEGVEDGDKNPEDNLRFAGRIALSLFEPETGWFNKGTYLGKKKVLSLGFGFDYQEDIKFALEEDDYSAWTLDLFWDQPLGPGAITLAFSYIDIENSVNGITYTNLGSGDDGSIFSFKVGYFFPDKIGIGQIQPFFHYQNFDVDGKDDTDVYGFGFNYYLKGQANKISLDLTFVDQDKETPEAEDHFIFTLQIGVGF</sequence>
<comment type="caution">
    <text evidence="1">The sequence shown here is derived from an EMBL/GenBank/DDBJ whole genome shotgun (WGS) entry which is preliminary data.</text>
</comment>
<dbReference type="InterPro" id="IPR023614">
    <property type="entry name" value="Porin_dom_sf"/>
</dbReference>
<dbReference type="InterPro" id="IPR010870">
    <property type="entry name" value="Porin_O/P"/>
</dbReference>
<evidence type="ECO:0008006" key="3">
    <source>
        <dbReference type="Google" id="ProtNLM"/>
    </source>
</evidence>
<organism evidence="1 2">
    <name type="scientific">Thermodesulfatator autotrophicus</name>
    <dbReference type="NCBI Taxonomy" id="1795632"/>
    <lineage>
        <taxon>Bacteria</taxon>
        <taxon>Pseudomonadati</taxon>
        <taxon>Thermodesulfobacteriota</taxon>
        <taxon>Thermodesulfobacteria</taxon>
        <taxon>Thermodesulfobacteriales</taxon>
        <taxon>Thermodesulfatatoraceae</taxon>
        <taxon>Thermodesulfatator</taxon>
    </lineage>
</organism>
<name>A0A177E7T2_9BACT</name>
<accession>A0A177E7T2</accession>
<evidence type="ECO:0000313" key="2">
    <source>
        <dbReference type="Proteomes" id="UP000076964"/>
    </source>
</evidence>
<dbReference type="Gene3D" id="2.40.160.10">
    <property type="entry name" value="Porin"/>
    <property type="match status" value="1"/>
</dbReference>
<evidence type="ECO:0000313" key="1">
    <source>
        <dbReference type="EMBL" id="OAG28013.1"/>
    </source>
</evidence>
<reference evidence="1 2" key="1">
    <citation type="submission" date="2016-02" db="EMBL/GenBank/DDBJ databases">
        <title>Draft genome sequence of Thermodesulfatator sp. S606.</title>
        <authorList>
            <person name="Lai Q."/>
            <person name="Cao J."/>
            <person name="Dupont S."/>
            <person name="Shao Z."/>
            <person name="Jebbar M."/>
            <person name="Alain K."/>
        </authorList>
    </citation>
    <scope>NUCLEOTIDE SEQUENCE [LARGE SCALE GENOMIC DNA]</scope>
    <source>
        <strain evidence="1 2">S606</strain>
    </source>
</reference>